<name>A0ABV8KXP3_9ACTN</name>
<dbReference type="EMBL" id="JBHSBN010000049">
    <property type="protein sequence ID" value="MFC4110642.1"/>
    <property type="molecule type" value="Genomic_DNA"/>
</dbReference>
<keyword evidence="1" id="KW-0472">Membrane</keyword>
<accession>A0ABV8KXP3</accession>
<evidence type="ECO:0000256" key="1">
    <source>
        <dbReference type="SAM" id="Phobius"/>
    </source>
</evidence>
<comment type="caution">
    <text evidence="2">The sequence shown here is derived from an EMBL/GenBank/DDBJ whole genome shotgun (WGS) entry which is preliminary data.</text>
</comment>
<organism evidence="2 3">
    <name type="scientific">Micromonospora zhanjiangensis</name>
    <dbReference type="NCBI Taxonomy" id="1522057"/>
    <lineage>
        <taxon>Bacteria</taxon>
        <taxon>Bacillati</taxon>
        <taxon>Actinomycetota</taxon>
        <taxon>Actinomycetes</taxon>
        <taxon>Micromonosporales</taxon>
        <taxon>Micromonosporaceae</taxon>
        <taxon>Micromonospora</taxon>
    </lineage>
</organism>
<evidence type="ECO:0000313" key="3">
    <source>
        <dbReference type="Proteomes" id="UP001595868"/>
    </source>
</evidence>
<sequence>MLSDRRRRKGANRTRAGDGRLIEPFRWRHLLVGRRLFALPLVRPDGSRVTYLVDVRVSGKQAGGLGTVHLYLDGRHHAESPLPAVMPVEGGVLEVSLSSPGIRRAHFQPEGGAARQLTPHPRTAIGRRLRFDRDHPVLNRWVGAISVGMLIIGVGVNVLQLLEPLSLRFRRSHSNSGTSSRRCIYRSGSTSPWFLRLDLPAPSARCA</sequence>
<protein>
    <submittedName>
        <fullName evidence="2">Uncharacterized protein</fullName>
    </submittedName>
</protein>
<reference evidence="3" key="1">
    <citation type="journal article" date="2019" name="Int. J. Syst. Evol. Microbiol.">
        <title>The Global Catalogue of Microorganisms (GCM) 10K type strain sequencing project: providing services to taxonomists for standard genome sequencing and annotation.</title>
        <authorList>
            <consortium name="The Broad Institute Genomics Platform"/>
            <consortium name="The Broad Institute Genome Sequencing Center for Infectious Disease"/>
            <person name="Wu L."/>
            <person name="Ma J."/>
        </authorList>
    </citation>
    <scope>NUCLEOTIDE SEQUENCE [LARGE SCALE GENOMIC DNA]</scope>
    <source>
        <strain evidence="3">2902at01</strain>
    </source>
</reference>
<gene>
    <name evidence="2" type="ORF">ACFOX0_32605</name>
</gene>
<dbReference type="RefSeq" id="WP_377553239.1">
    <property type="nucleotide sequence ID" value="NZ_JBHSBN010000049.1"/>
</dbReference>
<evidence type="ECO:0000313" key="2">
    <source>
        <dbReference type="EMBL" id="MFC4110642.1"/>
    </source>
</evidence>
<keyword evidence="3" id="KW-1185">Reference proteome</keyword>
<keyword evidence="1" id="KW-0812">Transmembrane</keyword>
<proteinExistence type="predicted"/>
<dbReference type="Proteomes" id="UP001595868">
    <property type="component" value="Unassembled WGS sequence"/>
</dbReference>
<keyword evidence="1" id="KW-1133">Transmembrane helix</keyword>
<feature type="transmembrane region" description="Helical" evidence="1">
    <location>
        <begin position="137"/>
        <end position="162"/>
    </location>
</feature>